<dbReference type="PROSITE" id="PS50995">
    <property type="entry name" value="HTH_MARR_2"/>
    <property type="match status" value="1"/>
</dbReference>
<dbReference type="PANTHER" id="PTHR42756:SF1">
    <property type="entry name" value="TRANSCRIPTIONAL REPRESSOR OF EMRAB OPERON"/>
    <property type="match status" value="1"/>
</dbReference>
<dbReference type="EMBL" id="QUAJ01000017">
    <property type="protein sequence ID" value="REI40652.1"/>
    <property type="molecule type" value="Genomic_DNA"/>
</dbReference>
<keyword evidence="1" id="KW-0805">Transcription regulation</keyword>
<dbReference type="Proteomes" id="UP000263486">
    <property type="component" value="Unassembled WGS sequence"/>
</dbReference>
<reference evidence="5 6" key="1">
    <citation type="submission" date="2018-08" db="EMBL/GenBank/DDBJ databases">
        <title>Draft genome sequence of Psychrilyobacter sp. strain SD5 isolated from Black Sea water.</title>
        <authorList>
            <person name="Yadav S."/>
            <person name="Villanueva L."/>
            <person name="Damste J.S.S."/>
        </authorList>
    </citation>
    <scope>NUCLEOTIDE SEQUENCE [LARGE SCALE GENOMIC DNA]</scope>
    <source>
        <strain evidence="5 6">SD5</strain>
    </source>
</reference>
<evidence type="ECO:0000256" key="3">
    <source>
        <dbReference type="ARBA" id="ARBA00023163"/>
    </source>
</evidence>
<keyword evidence="6" id="KW-1185">Reference proteome</keyword>
<dbReference type="RefSeq" id="WP_114642751.1">
    <property type="nucleotide sequence ID" value="NZ_JAACIO010000017.1"/>
</dbReference>
<dbReference type="PRINTS" id="PR00598">
    <property type="entry name" value="HTHMARR"/>
</dbReference>
<evidence type="ECO:0000256" key="2">
    <source>
        <dbReference type="ARBA" id="ARBA00023125"/>
    </source>
</evidence>
<keyword evidence="3" id="KW-0804">Transcription</keyword>
<proteinExistence type="predicted"/>
<gene>
    <name evidence="5" type="ORF">DYH56_10120</name>
</gene>
<evidence type="ECO:0000313" key="5">
    <source>
        <dbReference type="EMBL" id="REI40652.1"/>
    </source>
</evidence>
<dbReference type="SUPFAM" id="SSF46785">
    <property type="entry name" value="Winged helix' DNA-binding domain"/>
    <property type="match status" value="1"/>
</dbReference>
<evidence type="ECO:0000259" key="4">
    <source>
        <dbReference type="PROSITE" id="PS50995"/>
    </source>
</evidence>
<dbReference type="InterPro" id="IPR000835">
    <property type="entry name" value="HTH_MarR-typ"/>
</dbReference>
<sequence length="145" mass="16889">MVLASSIMGIIYHIGNDFADYLKVELKKRDIPIEGKHVGLFMILSINNQLEFKDIAHLWRKSKSTLCDILRKYSEEGLVEKLNCTLDKRHLYVKLTEEGLKYAREFDEIAAEFLEKITVGLSEEQKEELKTILLEMKDNIKKTLK</sequence>
<dbReference type="InterPro" id="IPR036388">
    <property type="entry name" value="WH-like_DNA-bd_sf"/>
</dbReference>
<dbReference type="PANTHER" id="PTHR42756">
    <property type="entry name" value="TRANSCRIPTIONAL REGULATOR, MARR"/>
    <property type="match status" value="1"/>
</dbReference>
<keyword evidence="2" id="KW-0238">DNA-binding</keyword>
<dbReference type="Gene3D" id="1.10.10.10">
    <property type="entry name" value="Winged helix-like DNA-binding domain superfamily/Winged helix DNA-binding domain"/>
    <property type="match status" value="1"/>
</dbReference>
<dbReference type="InterPro" id="IPR036390">
    <property type="entry name" value="WH_DNA-bd_sf"/>
</dbReference>
<name>A0ABX9KG32_9FUSO</name>
<accession>A0ABX9KG32</accession>
<protein>
    <submittedName>
        <fullName evidence="5">MarR family transcriptional regulator</fullName>
    </submittedName>
</protein>
<dbReference type="SMART" id="SM00347">
    <property type="entry name" value="HTH_MARR"/>
    <property type="match status" value="1"/>
</dbReference>
<comment type="caution">
    <text evidence="5">The sequence shown here is derived from an EMBL/GenBank/DDBJ whole genome shotgun (WGS) entry which is preliminary data.</text>
</comment>
<organism evidence="5 6">
    <name type="scientific">Psychrilyobacter piezotolerans</name>
    <dbReference type="NCBI Taxonomy" id="2293438"/>
    <lineage>
        <taxon>Bacteria</taxon>
        <taxon>Fusobacteriati</taxon>
        <taxon>Fusobacteriota</taxon>
        <taxon>Fusobacteriia</taxon>
        <taxon>Fusobacteriales</taxon>
        <taxon>Fusobacteriaceae</taxon>
        <taxon>Psychrilyobacter</taxon>
    </lineage>
</organism>
<feature type="domain" description="HTH marR-type" evidence="4">
    <location>
        <begin position="1"/>
        <end position="138"/>
    </location>
</feature>
<evidence type="ECO:0000313" key="6">
    <source>
        <dbReference type="Proteomes" id="UP000263486"/>
    </source>
</evidence>
<evidence type="ECO:0000256" key="1">
    <source>
        <dbReference type="ARBA" id="ARBA00023015"/>
    </source>
</evidence>